<dbReference type="Pfam" id="PF18911">
    <property type="entry name" value="PKD_4"/>
    <property type="match status" value="7"/>
</dbReference>
<dbReference type="SMART" id="SM00089">
    <property type="entry name" value="PKD"/>
    <property type="match status" value="7"/>
</dbReference>
<gene>
    <name evidence="2" type="ORF">MSBR3_2014</name>
</gene>
<evidence type="ECO:0000313" key="3">
    <source>
        <dbReference type="Proteomes" id="UP000033066"/>
    </source>
</evidence>
<dbReference type="SUPFAM" id="SSF50974">
    <property type="entry name" value="Nitrous oxide reductase, N-terminal domain"/>
    <property type="match status" value="1"/>
</dbReference>
<dbReference type="PATRIC" id="fig|1434107.4.peg.2584"/>
<dbReference type="NCBIfam" id="TIGR02276">
    <property type="entry name" value="beta_rpt_yvtn"/>
    <property type="match status" value="7"/>
</dbReference>
<feature type="domain" description="PKD" evidence="1">
    <location>
        <begin position="675"/>
        <end position="758"/>
    </location>
</feature>
<dbReference type="Gene3D" id="2.130.10.10">
    <property type="entry name" value="YVTN repeat-like/Quinoprotein amine dehydrogenase"/>
    <property type="match status" value="3"/>
</dbReference>
<dbReference type="Gene3D" id="2.60.40.10">
    <property type="entry name" value="Immunoglobulins"/>
    <property type="match status" value="7"/>
</dbReference>
<dbReference type="InterPro" id="IPR013783">
    <property type="entry name" value="Ig-like_fold"/>
</dbReference>
<dbReference type="InterPro" id="IPR011964">
    <property type="entry name" value="YVTN_b-propeller_repeat"/>
</dbReference>
<dbReference type="HOGENOM" id="CLU_009318_5_0_2"/>
<feature type="domain" description="PKD" evidence="1">
    <location>
        <begin position="341"/>
        <end position="424"/>
    </location>
</feature>
<dbReference type="InterPro" id="IPR015943">
    <property type="entry name" value="WD40/YVTN_repeat-like_dom_sf"/>
</dbReference>
<dbReference type="InterPro" id="IPR011045">
    <property type="entry name" value="N2O_reductase_N"/>
</dbReference>
<evidence type="ECO:0000313" key="2">
    <source>
        <dbReference type="EMBL" id="AKB82592.1"/>
    </source>
</evidence>
<dbReference type="FunFam" id="2.60.40.10:FF:000270">
    <property type="entry name" value="Cell surface protein"/>
    <property type="match status" value="7"/>
</dbReference>
<feature type="domain" description="PKD" evidence="1">
    <location>
        <begin position="760"/>
        <end position="843"/>
    </location>
</feature>
<dbReference type="InterPro" id="IPR022409">
    <property type="entry name" value="PKD/Chitinase_dom"/>
</dbReference>
<dbReference type="AlphaFoldDB" id="A0A0E3SMC4"/>
<dbReference type="InterPro" id="IPR035986">
    <property type="entry name" value="PKD_dom_sf"/>
</dbReference>
<dbReference type="RefSeq" id="WP_080942282.1">
    <property type="nucleotide sequence ID" value="NZ_CP009517.1"/>
</dbReference>
<dbReference type="SUPFAM" id="SSF49299">
    <property type="entry name" value="PKD domain"/>
    <property type="match status" value="7"/>
</dbReference>
<dbReference type="PANTHER" id="PTHR47197">
    <property type="entry name" value="PROTEIN NIRF"/>
    <property type="match status" value="1"/>
</dbReference>
<dbReference type="GeneID" id="68903439"/>
<dbReference type="PROSITE" id="PS50093">
    <property type="entry name" value="PKD"/>
    <property type="match status" value="7"/>
</dbReference>
<feature type="domain" description="PKD" evidence="1">
    <location>
        <begin position="426"/>
        <end position="509"/>
    </location>
</feature>
<dbReference type="KEGG" id="mbak:MSBR3_2014"/>
<proteinExistence type="predicted"/>
<dbReference type="PANTHER" id="PTHR47197:SF3">
    <property type="entry name" value="DIHYDRO-HEME D1 DEHYDROGENASE"/>
    <property type="match status" value="1"/>
</dbReference>
<feature type="domain" description="PKD" evidence="1">
    <location>
        <begin position="508"/>
        <end position="591"/>
    </location>
</feature>
<dbReference type="InterPro" id="IPR051200">
    <property type="entry name" value="Host-pathogen_enzymatic-act"/>
</dbReference>
<reference evidence="2" key="1">
    <citation type="submission" date="2014-07" db="EMBL/GenBank/DDBJ databases">
        <title>Methanogenic archaea and the global carbon cycle.</title>
        <authorList>
            <person name="Henriksen J.R."/>
            <person name="Luke J."/>
            <person name="Reinhart S."/>
            <person name="Benedict M.N."/>
            <person name="Youngblut N.D."/>
            <person name="Metcalf M.E."/>
            <person name="Whitaker R.J."/>
            <person name="Metcalf W.W."/>
        </authorList>
    </citation>
    <scope>NUCLEOTIDE SEQUENCE [LARGE SCALE GENOMIC DNA]</scope>
    <source>
        <strain evidence="2">3</strain>
    </source>
</reference>
<dbReference type="EMBL" id="CP009517">
    <property type="protein sequence ID" value="AKB82592.1"/>
    <property type="molecule type" value="Genomic_DNA"/>
</dbReference>
<dbReference type="SMART" id="SM00320">
    <property type="entry name" value="WD40"/>
    <property type="match status" value="5"/>
</dbReference>
<accession>A0A0E3SMC4</accession>
<feature type="domain" description="PKD" evidence="1">
    <location>
        <begin position="590"/>
        <end position="673"/>
    </location>
</feature>
<sequence>MKMNKKLCSVALASTAIVLFLILTLSTTSAATAQSTSNTAKYAYITNSGATTVSVIDTATNKVTATVNVGSNPYGVAVNPKGTKVYVASDVNDAVSVIDTVTNKVTATVPVGSDPWGVAVNPDGTKVYVANEGSGTVSVIDTASNKITATIKVGNYPYGVAVNSAGTKVYAVNDLDNTVSVIDTASNKVTATITVGDLPTGVAVNPAGTKVYVTNEHDVSVIDTATNRVTATVTVGKYPWGVAINPTGTKAYVTNYGDSTVSVINTATNKVTATIRVGSYPLGVAINPEGTKAYVANEESNTISVIDTATNKVTATITVGKEPVAFGKFIGSVRVQNSKSPVATFYASPKSGNEPLSVKFTDKSTGKPTKWKWDFGDGTYSTLQNPTHKYSKAGKYTVKLTVTNAAGSSTETKSKYITVTTTSQAPTAVFYASPKSGNAPLSVKFTDKSTGKPTKWKWDFGDGTSSTAKNPTHKYSKAGKYTVKLTVTNAAGSNTLTKPKYIIVTAKPIAVFYASPKSGNAPLSVKFTDKSTGKPTKWKWDFGDGTSSTAKNPTHKYSKAGKYTVKLTVTNAAGSFTLTKSKYIIVTAKPTAVFYASPKSGNEPLSVKFTDKSTGKPTKWKWDFGDGTYSTLQNPTHKYSKAGKYTVKLTVTNAAGSSTETKSKYITVTTTSQAPTAVFYASPKSGNVPLSVKFTDKSTGKPTKWKWDFGDGTSSTSKNPTHKYSKTGKYTVKLTVTNTAGSNTLTKSKYIIVTAISQIPVADFWSSPLSGNVPLKVTFTEISKGSPTKWRWDFGDGTYSTQKSPVHTYSAAGTYTVKLTATNAAGSNTKTKSNYIKVSGTSQVPTADFWGWPLAGKAPLKVTFTETSKGSPTKWRWDFGDGTYSTQKSPTHTYSAAGTYTVKLTATNAAGSSTKTKWNYVKVTK</sequence>
<dbReference type="InterPro" id="IPR001680">
    <property type="entry name" value="WD40_rpt"/>
</dbReference>
<protein>
    <submittedName>
        <fullName evidence="2">Cell surface protein</fullName>
    </submittedName>
</protein>
<organism evidence="2 3">
    <name type="scientific">Methanosarcina barkeri 3</name>
    <dbReference type="NCBI Taxonomy" id="1434107"/>
    <lineage>
        <taxon>Archaea</taxon>
        <taxon>Methanobacteriati</taxon>
        <taxon>Methanobacteriota</taxon>
        <taxon>Stenosarchaea group</taxon>
        <taxon>Methanomicrobia</taxon>
        <taxon>Methanosarcinales</taxon>
        <taxon>Methanosarcinaceae</taxon>
        <taxon>Methanosarcina</taxon>
    </lineage>
</organism>
<dbReference type="InterPro" id="IPR000601">
    <property type="entry name" value="PKD_dom"/>
</dbReference>
<dbReference type="Proteomes" id="UP000033066">
    <property type="component" value="Chromosome"/>
</dbReference>
<dbReference type="CDD" id="cd00146">
    <property type="entry name" value="PKD"/>
    <property type="match status" value="7"/>
</dbReference>
<keyword evidence="3" id="KW-1185">Reference proteome</keyword>
<name>A0A0E3SMC4_METBA</name>
<dbReference type="CDD" id="cd05819">
    <property type="entry name" value="NHL"/>
    <property type="match status" value="1"/>
</dbReference>
<evidence type="ECO:0000259" key="1">
    <source>
        <dbReference type="PROSITE" id="PS50093"/>
    </source>
</evidence>
<feature type="domain" description="PKD" evidence="1">
    <location>
        <begin position="845"/>
        <end position="925"/>
    </location>
</feature>